<gene>
    <name evidence="2" type="ORF">AC477_00765</name>
</gene>
<feature type="transmembrane region" description="Helical" evidence="1">
    <location>
        <begin position="35"/>
        <end position="53"/>
    </location>
</feature>
<organism evidence="2 3">
    <name type="scientific">miscellaneous Crenarchaeota group-1 archaeon SG8-32-1</name>
    <dbReference type="NCBI Taxonomy" id="1685124"/>
    <lineage>
        <taxon>Archaea</taxon>
        <taxon>Candidatus Bathyarchaeota</taxon>
        <taxon>MCG-1</taxon>
    </lineage>
</organism>
<dbReference type="Proteomes" id="UP000037237">
    <property type="component" value="Unassembled WGS sequence"/>
</dbReference>
<evidence type="ECO:0000256" key="1">
    <source>
        <dbReference type="SAM" id="Phobius"/>
    </source>
</evidence>
<proteinExistence type="predicted"/>
<dbReference type="EMBL" id="LFWU01000013">
    <property type="protein sequence ID" value="KON34121.1"/>
    <property type="molecule type" value="Genomic_DNA"/>
</dbReference>
<feature type="transmembrane region" description="Helical" evidence="1">
    <location>
        <begin position="73"/>
        <end position="104"/>
    </location>
</feature>
<reference evidence="2 3" key="1">
    <citation type="submission" date="2015-06" db="EMBL/GenBank/DDBJ databases">
        <title>New insights into the roles of widespread benthic archaea in carbon and nitrogen cycling.</title>
        <authorList>
            <person name="Lazar C.S."/>
            <person name="Baker B.J."/>
            <person name="Seitz K.W."/>
            <person name="Hyde A.S."/>
            <person name="Dick G.J."/>
            <person name="Hinrichs K.-U."/>
            <person name="Teske A.P."/>
        </authorList>
    </citation>
    <scope>NUCLEOTIDE SEQUENCE [LARGE SCALE GENOMIC DNA]</scope>
    <source>
        <strain evidence="2">SG8-32-1</strain>
    </source>
</reference>
<name>A0A0M0C159_9ARCH</name>
<keyword evidence="1" id="KW-0472">Membrane</keyword>
<keyword evidence="1" id="KW-1133">Transmembrane helix</keyword>
<accession>A0A0M0C159</accession>
<evidence type="ECO:0000313" key="2">
    <source>
        <dbReference type="EMBL" id="KON34121.1"/>
    </source>
</evidence>
<sequence length="137" mass="15746">MFENNFSVHFLWTSGFIAWILGCCLWVLQIEFLSLILIFISIICCLTTIYGISDLNLSEISILRTEKLGFAPYSLIVSISVLTLISSNSIAIGLTTVTLLMLFWHNWKILKKYKKKQALISIEDNTKYRDYINESLP</sequence>
<evidence type="ECO:0000313" key="3">
    <source>
        <dbReference type="Proteomes" id="UP000037237"/>
    </source>
</evidence>
<comment type="caution">
    <text evidence="2">The sequence shown here is derived from an EMBL/GenBank/DDBJ whole genome shotgun (WGS) entry which is preliminary data.</text>
</comment>
<feature type="transmembrane region" description="Helical" evidence="1">
    <location>
        <begin position="6"/>
        <end position="28"/>
    </location>
</feature>
<dbReference type="AlphaFoldDB" id="A0A0M0C159"/>
<keyword evidence="1" id="KW-0812">Transmembrane</keyword>
<protein>
    <submittedName>
        <fullName evidence="2">Uncharacterized protein</fullName>
    </submittedName>
</protein>